<reference evidence="4 5" key="1">
    <citation type="submission" date="2017-07" db="EMBL/GenBank/DDBJ databases">
        <title>Isolation and whole genome analysis of endospore-forming bacteria from heroin.</title>
        <authorList>
            <person name="Kalinowski J."/>
            <person name="Ahrens B."/>
            <person name="Al-Dilaimi A."/>
            <person name="Winkler A."/>
            <person name="Wibberg D."/>
            <person name="Schleenbecker U."/>
            <person name="Ruckert C."/>
            <person name="Wolfel R."/>
            <person name="Grass G."/>
        </authorList>
    </citation>
    <scope>NUCLEOTIDE SEQUENCE [LARGE SCALE GENOMIC DNA]</scope>
    <source>
        <strain evidence="4 5">7537-G1</strain>
    </source>
</reference>
<keyword evidence="2" id="KW-0560">Oxidoreductase</keyword>
<dbReference type="InterPro" id="IPR020843">
    <property type="entry name" value="ER"/>
</dbReference>
<dbReference type="InterPro" id="IPR013154">
    <property type="entry name" value="ADH-like_N"/>
</dbReference>
<dbReference type="InterPro" id="IPR013149">
    <property type="entry name" value="ADH-like_C"/>
</dbReference>
<protein>
    <submittedName>
        <fullName evidence="4">Alcohol dehydrogenase</fullName>
    </submittedName>
</protein>
<dbReference type="InterPro" id="IPR011032">
    <property type="entry name" value="GroES-like_sf"/>
</dbReference>
<dbReference type="GO" id="GO:0070402">
    <property type="term" value="F:NADPH binding"/>
    <property type="evidence" value="ECO:0007669"/>
    <property type="project" value="TreeGrafter"/>
</dbReference>
<evidence type="ECO:0000256" key="1">
    <source>
        <dbReference type="ARBA" id="ARBA00022857"/>
    </source>
</evidence>
<dbReference type="SMART" id="SM00829">
    <property type="entry name" value="PKS_ER"/>
    <property type="match status" value="1"/>
</dbReference>
<dbReference type="EMBL" id="NPBY01000076">
    <property type="protein sequence ID" value="PAD72670.1"/>
    <property type="molecule type" value="Genomic_DNA"/>
</dbReference>
<dbReference type="PANTHER" id="PTHR48106:SF2">
    <property type="entry name" value="ZN2+-BINDING DEHYDROGENASE"/>
    <property type="match status" value="1"/>
</dbReference>
<evidence type="ECO:0000259" key="3">
    <source>
        <dbReference type="SMART" id="SM00829"/>
    </source>
</evidence>
<dbReference type="Gene3D" id="3.90.180.10">
    <property type="entry name" value="Medium-chain alcohol dehydrogenases, catalytic domain"/>
    <property type="match status" value="1"/>
</dbReference>
<dbReference type="SUPFAM" id="SSF51735">
    <property type="entry name" value="NAD(P)-binding Rossmann-fold domains"/>
    <property type="match status" value="1"/>
</dbReference>
<evidence type="ECO:0000313" key="4">
    <source>
        <dbReference type="EMBL" id="PAD72670.1"/>
    </source>
</evidence>
<dbReference type="SUPFAM" id="SSF50129">
    <property type="entry name" value="GroES-like"/>
    <property type="match status" value="1"/>
</dbReference>
<gene>
    <name evidence="4" type="ORF">CHH67_21660</name>
</gene>
<dbReference type="AlphaFoldDB" id="A0A268EHS8"/>
<dbReference type="InterPro" id="IPR036291">
    <property type="entry name" value="NAD(P)-bd_dom_sf"/>
</dbReference>
<dbReference type="PANTHER" id="PTHR48106">
    <property type="entry name" value="QUINONE OXIDOREDUCTASE PIG3-RELATED"/>
    <property type="match status" value="1"/>
</dbReference>
<dbReference type="Pfam" id="PF08240">
    <property type="entry name" value="ADH_N"/>
    <property type="match status" value="1"/>
</dbReference>
<dbReference type="Proteomes" id="UP000215596">
    <property type="component" value="Unassembled WGS sequence"/>
</dbReference>
<accession>A0A268EHS8</accession>
<dbReference type="Gene3D" id="3.40.50.720">
    <property type="entry name" value="NAD(P)-binding Rossmann-like Domain"/>
    <property type="match status" value="1"/>
</dbReference>
<evidence type="ECO:0000313" key="5">
    <source>
        <dbReference type="Proteomes" id="UP000215596"/>
    </source>
</evidence>
<name>A0A268EHS8_9BACL</name>
<proteinExistence type="predicted"/>
<sequence length="333" mass="36339">MKAKCIKFCKFGIPQDVLKVENKTIEDPRDGEVLVRMITRPINPSDLIPISGAYAHRTSLPMIPGYEGVGLIVEVGPFVSRQLVGQRVLALRGEGTWQEYVKTPAAFAVPIPDSMEIHLAAQSYINPLTAWLACQEILALKPDDVVIVNACGSSIGRIFAQLSKIIGFQLIAVTRSGIYTEELLRLGASFVINTAVMSLHETVMELTKGVGATAAIDSVGGSSGTELAFCVRPNGICLSIGLLSGAQVNWADITSKAKVNVKMFHLRHWNQQVSVQTWQETLSHLISLIADKKLTLMKPASHFNLMDIKEAVRVASSFEYYQGKIFLTSGNVK</sequence>
<keyword evidence="1" id="KW-0521">NADP</keyword>
<evidence type="ECO:0000256" key="2">
    <source>
        <dbReference type="ARBA" id="ARBA00023002"/>
    </source>
</evidence>
<organism evidence="4 5">
    <name type="scientific">Paenibacillus campinasensis</name>
    <dbReference type="NCBI Taxonomy" id="66347"/>
    <lineage>
        <taxon>Bacteria</taxon>
        <taxon>Bacillati</taxon>
        <taxon>Bacillota</taxon>
        <taxon>Bacilli</taxon>
        <taxon>Bacillales</taxon>
        <taxon>Paenibacillaceae</taxon>
        <taxon>Paenibacillus</taxon>
    </lineage>
</organism>
<dbReference type="OrthoDB" id="9787435at2"/>
<feature type="domain" description="Enoyl reductase (ER)" evidence="3">
    <location>
        <begin position="16"/>
        <end position="327"/>
    </location>
</feature>
<dbReference type="RefSeq" id="WP_095267460.1">
    <property type="nucleotide sequence ID" value="NZ_NPBY01000076.1"/>
</dbReference>
<dbReference type="CDD" id="cd05282">
    <property type="entry name" value="ETR_like"/>
    <property type="match status" value="1"/>
</dbReference>
<dbReference type="Pfam" id="PF00107">
    <property type="entry name" value="ADH_zinc_N"/>
    <property type="match status" value="1"/>
</dbReference>
<comment type="caution">
    <text evidence="4">The sequence shown here is derived from an EMBL/GenBank/DDBJ whole genome shotgun (WGS) entry which is preliminary data.</text>
</comment>
<dbReference type="GO" id="GO:0016651">
    <property type="term" value="F:oxidoreductase activity, acting on NAD(P)H"/>
    <property type="evidence" value="ECO:0007669"/>
    <property type="project" value="TreeGrafter"/>
</dbReference>